<feature type="domain" description="Sulfatase N-terminal" evidence="3">
    <location>
        <begin position="4"/>
        <end position="365"/>
    </location>
</feature>
<evidence type="ECO:0000313" key="5">
    <source>
        <dbReference type="Proteomes" id="UP000317036"/>
    </source>
</evidence>
<dbReference type="PANTHER" id="PTHR45953">
    <property type="entry name" value="IDURONATE 2-SULFATASE"/>
    <property type="match status" value="1"/>
</dbReference>
<dbReference type="InterPro" id="IPR017850">
    <property type="entry name" value="Alkaline_phosphatase_core_sf"/>
</dbReference>
<comment type="caution">
    <text evidence="4">The sequence shown here is derived from an EMBL/GenBank/DDBJ whole genome shotgun (WGS) entry which is preliminary data.</text>
</comment>
<keyword evidence="1" id="KW-0479">Metal-binding</keyword>
<organism evidence="4 5">
    <name type="scientific">Paenibacillus cremeus</name>
    <dbReference type="NCBI Taxonomy" id="2163881"/>
    <lineage>
        <taxon>Bacteria</taxon>
        <taxon>Bacillati</taxon>
        <taxon>Bacillota</taxon>
        <taxon>Bacilli</taxon>
        <taxon>Bacillales</taxon>
        <taxon>Paenibacillaceae</taxon>
        <taxon>Paenibacillus</taxon>
    </lineage>
</organism>
<dbReference type="SUPFAM" id="SSF53649">
    <property type="entry name" value="Alkaline phosphatase-like"/>
    <property type="match status" value="1"/>
</dbReference>
<proteinExistence type="predicted"/>
<dbReference type="GO" id="GO:0008484">
    <property type="term" value="F:sulfuric ester hydrolase activity"/>
    <property type="evidence" value="ECO:0007669"/>
    <property type="project" value="TreeGrafter"/>
</dbReference>
<protein>
    <submittedName>
        <fullName evidence="4">Sulfatase-like hydrolase/transferase</fullName>
    </submittedName>
</protein>
<keyword evidence="5" id="KW-1185">Reference proteome</keyword>
<dbReference type="RefSeq" id="WP_144843235.1">
    <property type="nucleotide sequence ID" value="NZ_VNJI01000003.1"/>
</dbReference>
<evidence type="ECO:0000259" key="3">
    <source>
        <dbReference type="Pfam" id="PF00884"/>
    </source>
</evidence>
<dbReference type="Gene3D" id="3.40.720.10">
    <property type="entry name" value="Alkaline Phosphatase, subunit A"/>
    <property type="match status" value="1"/>
</dbReference>
<keyword evidence="4" id="KW-0808">Transferase</keyword>
<dbReference type="InterPro" id="IPR000917">
    <property type="entry name" value="Sulfatase_N"/>
</dbReference>
<name>A0A559KGR7_9BACL</name>
<evidence type="ECO:0000256" key="1">
    <source>
        <dbReference type="ARBA" id="ARBA00022723"/>
    </source>
</evidence>
<dbReference type="GO" id="GO:0005737">
    <property type="term" value="C:cytoplasm"/>
    <property type="evidence" value="ECO:0007669"/>
    <property type="project" value="TreeGrafter"/>
</dbReference>
<evidence type="ECO:0000256" key="2">
    <source>
        <dbReference type="ARBA" id="ARBA00022801"/>
    </source>
</evidence>
<reference evidence="4 5" key="1">
    <citation type="submission" date="2019-07" db="EMBL/GenBank/DDBJ databases">
        <authorList>
            <person name="Kim J."/>
        </authorList>
    </citation>
    <scope>NUCLEOTIDE SEQUENCE [LARGE SCALE GENOMIC DNA]</scope>
    <source>
        <strain evidence="4 5">JC52</strain>
    </source>
</reference>
<accession>A0A559KGR7</accession>
<gene>
    <name evidence="4" type="ORF">FPZ49_03500</name>
</gene>
<dbReference type="OrthoDB" id="9762324at2"/>
<dbReference type="Proteomes" id="UP000317036">
    <property type="component" value="Unassembled WGS sequence"/>
</dbReference>
<dbReference type="Pfam" id="PF00884">
    <property type="entry name" value="Sulfatase"/>
    <property type="match status" value="1"/>
</dbReference>
<keyword evidence="2 4" id="KW-0378">Hydrolase</keyword>
<sequence>MKRPNIVLIYTDQQRWDALGVNGNTEIITPNLDRLAKQGVNFNRYFVNNPLCMPSRVSMLTGQYPSTLKITHMGVPVPDSTVTVAHMLKNYGYITANIGKLHFLPHANRDHRTVHPCYGFDHLEISDEPGSYEDAYRAWVRRKAPEELDKISLGLPPAAAVWQKTMGVQDGIVHPVREPRHAQAFASRDDLTHSAFVSEQTIEFIEQHQNETFMCIAGFYSPHAPWIVPQTYLDLYDQEKLSLPQYPEDINSKRTGERFSDEELRSVKHGYYAMITEVDHYVGKIMEKLESLGIADNTLVVFTSDHGEFLGEYLRYGKGYPAPDCVSRVPLIMSCPQGSSAHGTTTSQLVEGVDIVPTLLEAAGIPMHPQLQGQSVFGVLSGQSVKEKACVITEFHQWKSIRTDRFRYIAEVSGKESLFDLERSALEYENLAEEAEYQEVIAEMRGLLLKKLLQIEAPLPRDWAY</sequence>
<dbReference type="AlphaFoldDB" id="A0A559KGR7"/>
<dbReference type="GO" id="GO:0046872">
    <property type="term" value="F:metal ion binding"/>
    <property type="evidence" value="ECO:0007669"/>
    <property type="project" value="UniProtKB-KW"/>
</dbReference>
<evidence type="ECO:0000313" key="4">
    <source>
        <dbReference type="EMBL" id="TVY11311.1"/>
    </source>
</evidence>
<dbReference type="PANTHER" id="PTHR45953:SF1">
    <property type="entry name" value="IDURONATE 2-SULFATASE"/>
    <property type="match status" value="1"/>
</dbReference>
<dbReference type="EMBL" id="VNJI01000003">
    <property type="protein sequence ID" value="TVY11311.1"/>
    <property type="molecule type" value="Genomic_DNA"/>
</dbReference>
<dbReference type="GO" id="GO:0016740">
    <property type="term" value="F:transferase activity"/>
    <property type="evidence" value="ECO:0007669"/>
    <property type="project" value="UniProtKB-KW"/>
</dbReference>